<gene>
    <name evidence="6" type="ORF">TAV2_LOCUS6491</name>
</gene>
<dbReference type="PANTHER" id="PTHR12606">
    <property type="entry name" value="SENTRIN/SUMO-SPECIFIC PROTEASE"/>
    <property type="match status" value="1"/>
</dbReference>
<protein>
    <recommendedName>
        <fullName evidence="5">Ubiquitin-like protease family profile domain-containing protein</fullName>
    </recommendedName>
</protein>
<dbReference type="GO" id="GO:0005634">
    <property type="term" value="C:nucleus"/>
    <property type="evidence" value="ECO:0007669"/>
    <property type="project" value="TreeGrafter"/>
</dbReference>
<proteinExistence type="inferred from homology"/>
<keyword evidence="4" id="KW-0788">Thiol protease</keyword>
<dbReference type="EMBL" id="OU466858">
    <property type="protein sequence ID" value="CAH2046324.1"/>
    <property type="molecule type" value="Genomic_DNA"/>
</dbReference>
<evidence type="ECO:0000313" key="6">
    <source>
        <dbReference type="EMBL" id="CAH2046324.1"/>
    </source>
</evidence>
<dbReference type="InterPro" id="IPR003653">
    <property type="entry name" value="Peptidase_C48_C"/>
</dbReference>
<evidence type="ECO:0000259" key="5">
    <source>
        <dbReference type="PROSITE" id="PS50600"/>
    </source>
</evidence>
<dbReference type="Proteomes" id="UP000836841">
    <property type="component" value="Chromosome 2"/>
</dbReference>
<dbReference type="Pfam" id="PF02902">
    <property type="entry name" value="Peptidase_C48"/>
    <property type="match status" value="1"/>
</dbReference>
<sequence length="164" mass="19668">MDAIYHVNRFYLFLKQACINIQYDFDSWSPGKKLRCLRPRQWLGDQIINIYLAFLEEKEVKEPKNFLRCRLFNTFFFKKIFILILMDNHWMLAVINVNDKKFQYLDSLKGSEPKILDALWKQEIVQSLPEQKNGMFMLKYINFYNRDLDLCITQDSEGDSATKS</sequence>
<dbReference type="InterPro" id="IPR038765">
    <property type="entry name" value="Papain-like_cys_pep_sf"/>
</dbReference>
<keyword evidence="2" id="KW-0645">Protease</keyword>
<organism evidence="6 7">
    <name type="scientific">Thlaspi arvense</name>
    <name type="common">Field penny-cress</name>
    <dbReference type="NCBI Taxonomy" id="13288"/>
    <lineage>
        <taxon>Eukaryota</taxon>
        <taxon>Viridiplantae</taxon>
        <taxon>Streptophyta</taxon>
        <taxon>Embryophyta</taxon>
        <taxon>Tracheophyta</taxon>
        <taxon>Spermatophyta</taxon>
        <taxon>Magnoliopsida</taxon>
        <taxon>eudicotyledons</taxon>
        <taxon>Gunneridae</taxon>
        <taxon>Pentapetalae</taxon>
        <taxon>rosids</taxon>
        <taxon>malvids</taxon>
        <taxon>Brassicales</taxon>
        <taxon>Brassicaceae</taxon>
        <taxon>Thlaspideae</taxon>
        <taxon>Thlaspi</taxon>
    </lineage>
</organism>
<dbReference type="Gene3D" id="3.40.395.10">
    <property type="entry name" value="Adenoviral Proteinase, Chain A"/>
    <property type="match status" value="1"/>
</dbReference>
<reference evidence="6 7" key="1">
    <citation type="submission" date="2022-03" db="EMBL/GenBank/DDBJ databases">
        <authorList>
            <person name="Nunn A."/>
            <person name="Chopra R."/>
            <person name="Nunn A."/>
            <person name="Contreras Garrido A."/>
        </authorList>
    </citation>
    <scope>NUCLEOTIDE SEQUENCE [LARGE SCALE GENOMIC DNA]</scope>
</reference>
<dbReference type="GO" id="GO:0006508">
    <property type="term" value="P:proteolysis"/>
    <property type="evidence" value="ECO:0007669"/>
    <property type="project" value="UniProtKB-KW"/>
</dbReference>
<name>A0AAU9RMV8_THLAR</name>
<keyword evidence="3" id="KW-0378">Hydrolase</keyword>
<dbReference type="PANTHER" id="PTHR12606:SF1">
    <property type="entry name" value="UBIQUITIN-LIKE-SPECIFIC PROTEASE 1A"/>
    <property type="match status" value="1"/>
</dbReference>
<accession>A0AAU9RMV8</accession>
<evidence type="ECO:0000256" key="2">
    <source>
        <dbReference type="ARBA" id="ARBA00022670"/>
    </source>
</evidence>
<evidence type="ECO:0000256" key="1">
    <source>
        <dbReference type="ARBA" id="ARBA00005234"/>
    </source>
</evidence>
<comment type="similarity">
    <text evidence="1">Belongs to the peptidase C48 family.</text>
</comment>
<evidence type="ECO:0000256" key="4">
    <source>
        <dbReference type="ARBA" id="ARBA00022807"/>
    </source>
</evidence>
<evidence type="ECO:0000256" key="3">
    <source>
        <dbReference type="ARBA" id="ARBA00022801"/>
    </source>
</evidence>
<dbReference type="AlphaFoldDB" id="A0AAU9RMV8"/>
<dbReference type="PROSITE" id="PS50600">
    <property type="entry name" value="ULP_PROTEASE"/>
    <property type="match status" value="1"/>
</dbReference>
<dbReference type="SUPFAM" id="SSF54001">
    <property type="entry name" value="Cysteine proteinases"/>
    <property type="match status" value="1"/>
</dbReference>
<evidence type="ECO:0000313" key="7">
    <source>
        <dbReference type="Proteomes" id="UP000836841"/>
    </source>
</evidence>
<feature type="domain" description="Ubiquitin-like protease family profile" evidence="5">
    <location>
        <begin position="27"/>
        <end position="144"/>
    </location>
</feature>
<dbReference type="GO" id="GO:0016926">
    <property type="term" value="P:protein desumoylation"/>
    <property type="evidence" value="ECO:0007669"/>
    <property type="project" value="TreeGrafter"/>
</dbReference>
<keyword evidence="7" id="KW-1185">Reference proteome</keyword>
<dbReference type="GO" id="GO:0016929">
    <property type="term" value="F:deSUMOylase activity"/>
    <property type="evidence" value="ECO:0007669"/>
    <property type="project" value="TreeGrafter"/>
</dbReference>